<accession>A0A966G3D3</accession>
<dbReference type="GO" id="GO:0004252">
    <property type="term" value="F:serine-type endopeptidase activity"/>
    <property type="evidence" value="ECO:0007669"/>
    <property type="project" value="InterPro"/>
</dbReference>
<feature type="transmembrane region" description="Helical" evidence="6">
    <location>
        <begin position="20"/>
        <end position="38"/>
    </location>
</feature>
<feature type="transmembrane region" description="Helical" evidence="6">
    <location>
        <begin position="118"/>
        <end position="135"/>
    </location>
</feature>
<comment type="caution">
    <text evidence="8">The sequence shown here is derived from an EMBL/GenBank/DDBJ whole genome shotgun (WGS) entry which is preliminary data.</text>
</comment>
<evidence type="ECO:0000256" key="5">
    <source>
        <dbReference type="SAM" id="MobiDB-lite"/>
    </source>
</evidence>
<dbReference type="InterPro" id="IPR022764">
    <property type="entry name" value="Peptidase_S54_rhomboid_dom"/>
</dbReference>
<sequence length="330" mass="37542">MARRTNHLMTGHLKTKMTIIGVFGAIFWIVEILDQFVFDHQLNQYEIISSSLPFGLRWILFAPFLHGSFKDIIVGTIGFVILGLSVMSYKIRHFWIVTIITMIVGGLGIWRFNPYDPHPIGASILIFGYLAFLLFRSLAGAEADSTGQELSLSAFLQPVDERNLLDNFMMHSLTLIFALPGYVLYGLSTIGIHNLFGVPAHIASGFFAGTLAADFICQDKGRAMRWKLFWISFPIVFLLALLKMFAEWFVDNWDEIKIIMAIVGFGALLISSMVGGSSSTSGEQKDTIPQAGHAEARHRDRVEAEERYRQWKEQEQRDWEEQQRQNNEDR</sequence>
<keyword evidence="4 6" id="KW-0472">Membrane</keyword>
<evidence type="ECO:0000256" key="4">
    <source>
        <dbReference type="ARBA" id="ARBA00023136"/>
    </source>
</evidence>
<dbReference type="InterPro" id="IPR035952">
    <property type="entry name" value="Rhomboid-like_sf"/>
</dbReference>
<evidence type="ECO:0000256" key="2">
    <source>
        <dbReference type="ARBA" id="ARBA00022692"/>
    </source>
</evidence>
<evidence type="ECO:0000256" key="6">
    <source>
        <dbReference type="SAM" id="Phobius"/>
    </source>
</evidence>
<feature type="transmembrane region" description="Helical" evidence="6">
    <location>
        <begin position="198"/>
        <end position="216"/>
    </location>
</feature>
<name>A0A966G3D3_MICAE</name>
<dbReference type="AlphaFoldDB" id="A0A966G3D3"/>
<keyword evidence="2 6" id="KW-0812">Transmembrane</keyword>
<gene>
    <name evidence="8" type="ORF">GPJ16_22935</name>
</gene>
<evidence type="ECO:0000256" key="3">
    <source>
        <dbReference type="ARBA" id="ARBA00022989"/>
    </source>
</evidence>
<feature type="domain" description="Peptidase S54 rhomboid" evidence="7">
    <location>
        <begin position="59"/>
        <end position="138"/>
    </location>
</feature>
<organism evidence="8 9">
    <name type="scientific">Microcystis aeruginosa G11-04</name>
    <dbReference type="NCBI Taxonomy" id="2685956"/>
    <lineage>
        <taxon>Bacteria</taxon>
        <taxon>Bacillati</taxon>
        <taxon>Cyanobacteriota</taxon>
        <taxon>Cyanophyceae</taxon>
        <taxon>Oscillatoriophycideae</taxon>
        <taxon>Chroococcales</taxon>
        <taxon>Microcystaceae</taxon>
        <taxon>Microcystis</taxon>
    </lineage>
</organism>
<feature type="transmembrane region" description="Helical" evidence="6">
    <location>
        <begin position="94"/>
        <end position="112"/>
    </location>
</feature>
<dbReference type="Proteomes" id="UP000799330">
    <property type="component" value="Unassembled WGS sequence"/>
</dbReference>
<dbReference type="GO" id="GO:0006508">
    <property type="term" value="P:proteolysis"/>
    <property type="evidence" value="ECO:0007669"/>
    <property type="project" value="UniProtKB-KW"/>
</dbReference>
<dbReference type="GO" id="GO:0016020">
    <property type="term" value="C:membrane"/>
    <property type="evidence" value="ECO:0007669"/>
    <property type="project" value="UniProtKB-SubCell"/>
</dbReference>
<evidence type="ECO:0000256" key="1">
    <source>
        <dbReference type="ARBA" id="ARBA00004141"/>
    </source>
</evidence>
<dbReference type="EMBL" id="JAADAI010000484">
    <property type="protein sequence ID" value="NCS59518.1"/>
    <property type="molecule type" value="Genomic_DNA"/>
</dbReference>
<dbReference type="Pfam" id="PF01694">
    <property type="entry name" value="Rhomboid"/>
    <property type="match status" value="1"/>
</dbReference>
<feature type="transmembrane region" description="Helical" evidence="6">
    <location>
        <begin position="258"/>
        <end position="276"/>
    </location>
</feature>
<feature type="transmembrane region" description="Helical" evidence="6">
    <location>
        <begin position="228"/>
        <end position="246"/>
    </location>
</feature>
<comment type="subcellular location">
    <subcellularLocation>
        <location evidence="1">Membrane</location>
        <topology evidence="1">Multi-pass membrane protein</topology>
    </subcellularLocation>
</comment>
<keyword evidence="3 6" id="KW-1133">Transmembrane helix</keyword>
<keyword evidence="8" id="KW-0645">Protease</keyword>
<feature type="transmembrane region" description="Helical" evidence="6">
    <location>
        <begin position="58"/>
        <end position="82"/>
    </location>
</feature>
<evidence type="ECO:0000313" key="9">
    <source>
        <dbReference type="Proteomes" id="UP000799330"/>
    </source>
</evidence>
<evidence type="ECO:0000313" key="8">
    <source>
        <dbReference type="EMBL" id="NCS59518.1"/>
    </source>
</evidence>
<feature type="region of interest" description="Disordered" evidence="5">
    <location>
        <begin position="280"/>
        <end position="330"/>
    </location>
</feature>
<evidence type="ECO:0000259" key="7">
    <source>
        <dbReference type="Pfam" id="PF01694"/>
    </source>
</evidence>
<reference evidence="8" key="1">
    <citation type="journal article" date="2019" name="Mol. Ecol.">
        <title>Genome evolution and host-microbiome shifts correspond with intraspecific niche divergence within harmful algal bloom-forming Microcystis aeruginosa.</title>
        <authorList>
            <person name="Jackrel S.L."/>
            <person name="White J.D."/>
            <person name="Evans J.T."/>
            <person name="Buffin K."/>
            <person name="Hayden K."/>
            <person name="Sarnelle O."/>
            <person name="Denef V.J."/>
        </authorList>
    </citation>
    <scope>NUCLEOTIDE SEQUENCE</scope>
    <source>
        <strain evidence="8">G11-04</strain>
    </source>
</reference>
<dbReference type="SUPFAM" id="SSF144091">
    <property type="entry name" value="Rhomboid-like"/>
    <property type="match status" value="1"/>
</dbReference>
<feature type="transmembrane region" description="Helical" evidence="6">
    <location>
        <begin position="172"/>
        <end position="192"/>
    </location>
</feature>
<feature type="compositionally biased region" description="Basic and acidic residues" evidence="5">
    <location>
        <begin position="294"/>
        <end position="330"/>
    </location>
</feature>
<protein>
    <submittedName>
        <fullName evidence="8">Rhomboid family intramembrane serine protease</fullName>
    </submittedName>
</protein>
<keyword evidence="8" id="KW-0378">Hydrolase</keyword>
<proteinExistence type="predicted"/>